<dbReference type="Pfam" id="PF00067">
    <property type="entry name" value="p450"/>
    <property type="match status" value="1"/>
</dbReference>
<dbReference type="InterPro" id="IPR017972">
    <property type="entry name" value="Cyt_P450_CS"/>
</dbReference>
<dbReference type="PRINTS" id="PR00463">
    <property type="entry name" value="EP450I"/>
</dbReference>
<dbReference type="InterPro" id="IPR002401">
    <property type="entry name" value="Cyt_P450_E_grp-I"/>
</dbReference>
<keyword evidence="6" id="KW-0812">Transmembrane</keyword>
<keyword evidence="6" id="KW-0472">Membrane</keyword>
<evidence type="ECO:0000256" key="4">
    <source>
        <dbReference type="PIRSR" id="PIRSR602401-1"/>
    </source>
</evidence>
<dbReference type="PANTHER" id="PTHR24305:SF152">
    <property type="entry name" value="P450, PUTATIVE (EUROFUNG)-RELATED"/>
    <property type="match status" value="1"/>
</dbReference>
<comment type="caution">
    <text evidence="7">The sequence shown here is derived from an EMBL/GenBank/DDBJ whole genome shotgun (WGS) entry which is preliminary data.</text>
</comment>
<keyword evidence="3 4" id="KW-0408">Iron</keyword>
<reference evidence="7" key="1">
    <citation type="submission" date="2021-03" db="EMBL/GenBank/DDBJ databases">
        <authorList>
            <person name="Tagirdzhanova G."/>
        </authorList>
    </citation>
    <scope>NUCLEOTIDE SEQUENCE</scope>
</reference>
<dbReference type="Proteomes" id="UP000664534">
    <property type="component" value="Unassembled WGS sequence"/>
</dbReference>
<evidence type="ECO:0000313" key="8">
    <source>
        <dbReference type="Proteomes" id="UP000664534"/>
    </source>
</evidence>
<dbReference type="PRINTS" id="PR00385">
    <property type="entry name" value="P450"/>
</dbReference>
<proteinExistence type="inferred from homology"/>
<name>A0A8H3FE48_9LECA</name>
<keyword evidence="8" id="KW-1185">Reference proteome</keyword>
<dbReference type="EMBL" id="CAJPDT010000036">
    <property type="protein sequence ID" value="CAF9924341.1"/>
    <property type="molecule type" value="Genomic_DNA"/>
</dbReference>
<keyword evidence="2 4" id="KW-0479">Metal-binding</keyword>
<comment type="similarity">
    <text evidence="5">Belongs to the cytochrome P450 family.</text>
</comment>
<evidence type="ECO:0000256" key="3">
    <source>
        <dbReference type="ARBA" id="ARBA00023004"/>
    </source>
</evidence>
<dbReference type="GO" id="GO:0020037">
    <property type="term" value="F:heme binding"/>
    <property type="evidence" value="ECO:0007669"/>
    <property type="project" value="InterPro"/>
</dbReference>
<evidence type="ECO:0000256" key="2">
    <source>
        <dbReference type="ARBA" id="ARBA00022723"/>
    </source>
</evidence>
<keyword evidence="5" id="KW-0503">Monooxygenase</keyword>
<dbReference type="SUPFAM" id="SSF48264">
    <property type="entry name" value="Cytochrome P450"/>
    <property type="match status" value="1"/>
</dbReference>
<organism evidence="7 8">
    <name type="scientific">Imshaugia aleurites</name>
    <dbReference type="NCBI Taxonomy" id="172621"/>
    <lineage>
        <taxon>Eukaryota</taxon>
        <taxon>Fungi</taxon>
        <taxon>Dikarya</taxon>
        <taxon>Ascomycota</taxon>
        <taxon>Pezizomycotina</taxon>
        <taxon>Lecanoromycetes</taxon>
        <taxon>OSLEUM clade</taxon>
        <taxon>Lecanoromycetidae</taxon>
        <taxon>Lecanorales</taxon>
        <taxon>Lecanorineae</taxon>
        <taxon>Parmeliaceae</taxon>
        <taxon>Imshaugia</taxon>
    </lineage>
</organism>
<sequence length="507" mass="57037">MAVLNAFSASAFFYVAVAFFVSLTAKIVYRLKFHPLASFPGPKLAAITNLYGAFFDLRSSDLPYLKTLPGPIIRAWPNQLHVHDMDAYNQIFKTGTKFSKERSFYTSYVPLNDSLFQILETKNAMARRSLFSSYFSRESVRRAEPLIQTHTSKFFGVLQAAASNDEGQIVNLSKGFQCLTSDVIMDFTFNKPLGALDAPDFNFRMIRALSEAAVYAQWAAYFPGTFEKLLQIIDKLPLWFVEKYIEPLAVTKWCVRVARERILELKARPTTSLDDLPTMFDTALNPDATKGQVIPTVDELSGDTLLLMIAGTDTTSHTLTLATYNVLKDANIRKKLQAELREAMPRKDMVLTGAELEKLPYLRGVIKESLRISSGAPGRLPRVVPSAAAVFCGQRIAPGTIVSSCAHIYHHDPNVFSDPETFRPERWLLCDKDLIELEKNMVPFSRGSRSCPGLNLAYTELYLTLGHLFRRFEMTVHGTSDADMDWTDYTIARTLGDLKVKVREAED</sequence>
<protein>
    <recommendedName>
        <fullName evidence="9">Cytochrome P450</fullName>
    </recommendedName>
</protein>
<keyword evidence="6" id="KW-1133">Transmembrane helix</keyword>
<evidence type="ECO:0000313" key="7">
    <source>
        <dbReference type="EMBL" id="CAF9924341.1"/>
    </source>
</evidence>
<accession>A0A8H3FE48</accession>
<dbReference type="CDD" id="cd11062">
    <property type="entry name" value="CYP58-like"/>
    <property type="match status" value="1"/>
</dbReference>
<evidence type="ECO:0000256" key="5">
    <source>
        <dbReference type="RuleBase" id="RU000461"/>
    </source>
</evidence>
<dbReference type="InterPro" id="IPR050121">
    <property type="entry name" value="Cytochrome_P450_monoxygenase"/>
</dbReference>
<dbReference type="InterPro" id="IPR036396">
    <property type="entry name" value="Cyt_P450_sf"/>
</dbReference>
<dbReference type="OrthoDB" id="3945418at2759"/>
<dbReference type="PANTHER" id="PTHR24305">
    <property type="entry name" value="CYTOCHROME P450"/>
    <property type="match status" value="1"/>
</dbReference>
<evidence type="ECO:0008006" key="9">
    <source>
        <dbReference type="Google" id="ProtNLM"/>
    </source>
</evidence>
<dbReference type="InterPro" id="IPR001128">
    <property type="entry name" value="Cyt_P450"/>
</dbReference>
<dbReference type="GO" id="GO:0005506">
    <property type="term" value="F:iron ion binding"/>
    <property type="evidence" value="ECO:0007669"/>
    <property type="project" value="InterPro"/>
</dbReference>
<feature type="binding site" description="axial binding residue" evidence="4">
    <location>
        <position position="451"/>
    </location>
    <ligand>
        <name>heme</name>
        <dbReference type="ChEBI" id="CHEBI:30413"/>
    </ligand>
    <ligandPart>
        <name>Fe</name>
        <dbReference type="ChEBI" id="CHEBI:18248"/>
    </ligandPart>
</feature>
<keyword evidence="4 5" id="KW-0349">Heme</keyword>
<dbReference type="Gene3D" id="1.10.630.10">
    <property type="entry name" value="Cytochrome P450"/>
    <property type="match status" value="1"/>
</dbReference>
<dbReference type="GO" id="GO:0016705">
    <property type="term" value="F:oxidoreductase activity, acting on paired donors, with incorporation or reduction of molecular oxygen"/>
    <property type="evidence" value="ECO:0007669"/>
    <property type="project" value="InterPro"/>
</dbReference>
<evidence type="ECO:0000256" key="1">
    <source>
        <dbReference type="ARBA" id="ARBA00001971"/>
    </source>
</evidence>
<evidence type="ECO:0000256" key="6">
    <source>
        <dbReference type="SAM" id="Phobius"/>
    </source>
</evidence>
<dbReference type="GO" id="GO:0004497">
    <property type="term" value="F:monooxygenase activity"/>
    <property type="evidence" value="ECO:0007669"/>
    <property type="project" value="UniProtKB-KW"/>
</dbReference>
<dbReference type="AlphaFoldDB" id="A0A8H3FE48"/>
<feature type="transmembrane region" description="Helical" evidence="6">
    <location>
        <begin position="6"/>
        <end position="29"/>
    </location>
</feature>
<gene>
    <name evidence="7" type="ORF">IMSHALPRED_006156</name>
</gene>
<dbReference type="PROSITE" id="PS00086">
    <property type="entry name" value="CYTOCHROME_P450"/>
    <property type="match status" value="1"/>
</dbReference>
<comment type="cofactor">
    <cofactor evidence="1 4">
        <name>heme</name>
        <dbReference type="ChEBI" id="CHEBI:30413"/>
    </cofactor>
</comment>
<keyword evidence="5" id="KW-0560">Oxidoreductase</keyword>